<dbReference type="InterPro" id="IPR050523">
    <property type="entry name" value="AKR_Detox_Biosynth"/>
</dbReference>
<dbReference type="SUPFAM" id="SSF51430">
    <property type="entry name" value="NAD(P)-linked oxidoreductase"/>
    <property type="match status" value="1"/>
</dbReference>
<evidence type="ECO:0000313" key="3">
    <source>
        <dbReference type="EMBL" id="GGG27923.1"/>
    </source>
</evidence>
<sequence>MEYTELGNSGVRVSRITFGSWAAGGWMWGGTEQNDAVGAIRASFELGVTSIDTAPIYGQGLSEEIVGEAIKTLPRDQVQILTKFGMRWDEQKGDFGFKSKNNQGQDIDVYKYAAPASIMKECEDSLRRLGTDYIDLYQIHWPDKTTPIAETMEAVQRLVEQGKVRAIGVSNYSVAQMQEAEQVVNLASNQVPYSMVRRDIEKDVVPYCLEHNKAILAYSPMQLGLLTGKIKPGQHFDASDLRATHPLFKPEFVTRVNAFLDKIRPMAEGKNATLGQLVLRWTLAQPGISVALVGARNAEQAVQNAHAINVQLSPQEVDFISQQLEQVQGQPA</sequence>
<evidence type="ECO:0000313" key="4">
    <source>
        <dbReference type="Proteomes" id="UP000601361"/>
    </source>
</evidence>
<feature type="domain" description="NADP-dependent oxidoreductase" evidence="2">
    <location>
        <begin position="15"/>
        <end position="321"/>
    </location>
</feature>
<accession>A0ABQ1WEZ8</accession>
<dbReference type="InterPro" id="IPR020471">
    <property type="entry name" value="AKR"/>
</dbReference>
<reference evidence="4" key="1">
    <citation type="journal article" date="2019" name="Int. J. Syst. Evol. Microbiol.">
        <title>The Global Catalogue of Microorganisms (GCM) 10K type strain sequencing project: providing services to taxonomists for standard genome sequencing and annotation.</title>
        <authorList>
            <consortium name="The Broad Institute Genomics Platform"/>
            <consortium name="The Broad Institute Genome Sequencing Center for Infectious Disease"/>
            <person name="Wu L."/>
            <person name="Ma J."/>
        </authorList>
    </citation>
    <scope>NUCLEOTIDE SEQUENCE [LARGE SCALE GENOMIC DNA]</scope>
    <source>
        <strain evidence="4">CGMCC 1.12990</strain>
    </source>
</reference>
<dbReference type="Pfam" id="PF00248">
    <property type="entry name" value="Aldo_ket_red"/>
    <property type="match status" value="1"/>
</dbReference>
<protein>
    <submittedName>
        <fullName evidence="3">Aldo/keto reductase</fullName>
    </submittedName>
</protein>
<organism evidence="3 4">
    <name type="scientific">Hymenobacter glacieicola</name>
    <dbReference type="NCBI Taxonomy" id="1562124"/>
    <lineage>
        <taxon>Bacteria</taxon>
        <taxon>Pseudomonadati</taxon>
        <taxon>Bacteroidota</taxon>
        <taxon>Cytophagia</taxon>
        <taxon>Cytophagales</taxon>
        <taxon>Hymenobacteraceae</taxon>
        <taxon>Hymenobacter</taxon>
    </lineage>
</organism>
<dbReference type="PRINTS" id="PR00069">
    <property type="entry name" value="ALDKETRDTASE"/>
</dbReference>
<dbReference type="InterPro" id="IPR018170">
    <property type="entry name" value="Aldo/ket_reductase_CS"/>
</dbReference>
<dbReference type="PROSITE" id="PS00062">
    <property type="entry name" value="ALDOKETO_REDUCTASE_2"/>
    <property type="match status" value="1"/>
</dbReference>
<gene>
    <name evidence="3" type="ORF">GCM10011378_00920</name>
</gene>
<dbReference type="InterPro" id="IPR036812">
    <property type="entry name" value="NAD(P)_OxRdtase_dom_sf"/>
</dbReference>
<dbReference type="Gene3D" id="3.20.20.100">
    <property type="entry name" value="NADP-dependent oxidoreductase domain"/>
    <property type="match status" value="1"/>
</dbReference>
<name>A0ABQ1WEZ8_9BACT</name>
<evidence type="ECO:0000259" key="2">
    <source>
        <dbReference type="Pfam" id="PF00248"/>
    </source>
</evidence>
<dbReference type="PANTHER" id="PTHR43364">
    <property type="entry name" value="NADH-SPECIFIC METHYLGLYOXAL REDUCTASE-RELATED"/>
    <property type="match status" value="1"/>
</dbReference>
<proteinExistence type="predicted"/>
<comment type="caution">
    <text evidence="3">The sequence shown here is derived from an EMBL/GenBank/DDBJ whole genome shotgun (WGS) entry which is preliminary data.</text>
</comment>
<dbReference type="EMBL" id="BMGS01000001">
    <property type="protein sequence ID" value="GGG27923.1"/>
    <property type="molecule type" value="Genomic_DNA"/>
</dbReference>
<dbReference type="Proteomes" id="UP000601361">
    <property type="component" value="Unassembled WGS sequence"/>
</dbReference>
<keyword evidence="1" id="KW-0560">Oxidoreductase</keyword>
<dbReference type="PANTHER" id="PTHR43364:SF4">
    <property type="entry name" value="NAD(P)-LINKED OXIDOREDUCTASE SUPERFAMILY PROTEIN"/>
    <property type="match status" value="1"/>
</dbReference>
<dbReference type="InterPro" id="IPR023210">
    <property type="entry name" value="NADP_OxRdtase_dom"/>
</dbReference>
<dbReference type="RefSeq" id="WP_188555859.1">
    <property type="nucleotide sequence ID" value="NZ_BMGS01000001.1"/>
</dbReference>
<evidence type="ECO:0000256" key="1">
    <source>
        <dbReference type="ARBA" id="ARBA00023002"/>
    </source>
</evidence>
<dbReference type="CDD" id="cd19149">
    <property type="entry name" value="AKR_AKR11B2"/>
    <property type="match status" value="1"/>
</dbReference>
<keyword evidence="4" id="KW-1185">Reference proteome</keyword>